<gene>
    <name evidence="2" type="ORF">JAZ04_04075</name>
</gene>
<reference evidence="2" key="1">
    <citation type="journal article" date="2021" name="Proc. Natl. Acad. Sci. U.S.A.">
        <title>Global biogeography of chemosynthetic symbionts reveals both localized and globally distributed symbiont groups. .</title>
        <authorList>
            <person name="Osvatic J.T."/>
            <person name="Wilkins L.G.E."/>
            <person name="Leibrecht L."/>
            <person name="Leray M."/>
            <person name="Zauner S."/>
            <person name="Polzin J."/>
            <person name="Camacho Y."/>
            <person name="Gros O."/>
            <person name="van Gils J.A."/>
            <person name="Eisen J.A."/>
            <person name="Petersen J.M."/>
            <person name="Yuen B."/>
        </authorList>
    </citation>
    <scope>NUCLEOTIDE SEQUENCE</scope>
    <source>
        <strain evidence="2">MAGL173</strain>
    </source>
</reference>
<proteinExistence type="predicted"/>
<dbReference type="EMBL" id="JAEPDI010000001">
    <property type="protein sequence ID" value="MCG7938022.1"/>
    <property type="molecule type" value="Genomic_DNA"/>
</dbReference>
<sequence length="107" mass="11766">MNRFIKLLLLIVFISSTAIHAEYSGLLPVDGSSQLSRVLLEESLSLTASDTVLLTSEVTNPCSSPYQMENGCMTFFRYESNNQLLQPLSLLLMALGLIGLALVTRIK</sequence>
<protein>
    <submittedName>
        <fullName evidence="2">Uncharacterized protein</fullName>
    </submittedName>
</protein>
<accession>A0A9E4K1P5</accession>
<keyword evidence="1" id="KW-0472">Membrane</keyword>
<keyword evidence="1" id="KW-1133">Transmembrane helix</keyword>
<dbReference type="AlphaFoldDB" id="A0A9E4K1P5"/>
<comment type="caution">
    <text evidence="2">The sequence shown here is derived from an EMBL/GenBank/DDBJ whole genome shotgun (WGS) entry which is preliminary data.</text>
</comment>
<evidence type="ECO:0000313" key="2">
    <source>
        <dbReference type="EMBL" id="MCG7938022.1"/>
    </source>
</evidence>
<name>A0A9E4K1P5_9GAMM</name>
<evidence type="ECO:0000313" key="3">
    <source>
        <dbReference type="Proteomes" id="UP000886687"/>
    </source>
</evidence>
<dbReference type="Proteomes" id="UP000886687">
    <property type="component" value="Unassembled WGS sequence"/>
</dbReference>
<keyword evidence="1" id="KW-0812">Transmembrane</keyword>
<organism evidence="2 3">
    <name type="scientific">Candidatus Thiodiazotropha lotti</name>
    <dbReference type="NCBI Taxonomy" id="2792787"/>
    <lineage>
        <taxon>Bacteria</taxon>
        <taxon>Pseudomonadati</taxon>
        <taxon>Pseudomonadota</taxon>
        <taxon>Gammaproteobacteria</taxon>
        <taxon>Chromatiales</taxon>
        <taxon>Sedimenticolaceae</taxon>
        <taxon>Candidatus Thiodiazotropha</taxon>
    </lineage>
</organism>
<evidence type="ECO:0000256" key="1">
    <source>
        <dbReference type="SAM" id="Phobius"/>
    </source>
</evidence>
<feature type="transmembrane region" description="Helical" evidence="1">
    <location>
        <begin position="84"/>
        <end position="103"/>
    </location>
</feature>